<evidence type="ECO:0000259" key="3">
    <source>
        <dbReference type="PROSITE" id="PS50891"/>
    </source>
</evidence>
<feature type="region of interest" description="Disordered" evidence="2">
    <location>
        <begin position="123"/>
        <end position="165"/>
    </location>
</feature>
<feature type="compositionally biased region" description="Basic and acidic residues" evidence="2">
    <location>
        <begin position="143"/>
        <end position="158"/>
    </location>
</feature>
<evidence type="ECO:0000256" key="2">
    <source>
        <dbReference type="SAM" id="MobiDB-lite"/>
    </source>
</evidence>
<dbReference type="AlphaFoldDB" id="A0AAQ3N8J3"/>
<dbReference type="PANTHER" id="PTHR31301">
    <property type="entry name" value="LOB DOMAIN-CONTAINING PROTEIN 4-RELATED"/>
    <property type="match status" value="1"/>
</dbReference>
<reference evidence="4 5" key="1">
    <citation type="journal article" date="2023" name="Life. Sci Alliance">
        <title>Evolutionary insights into 3D genome organization and epigenetic landscape of Vigna mungo.</title>
        <authorList>
            <person name="Junaid A."/>
            <person name="Singh B."/>
            <person name="Bhatia S."/>
        </authorList>
    </citation>
    <scope>NUCLEOTIDE SEQUENCE [LARGE SCALE GENOMIC DNA]</scope>
    <source>
        <strain evidence="4">Urdbean</strain>
    </source>
</reference>
<evidence type="ECO:0000313" key="4">
    <source>
        <dbReference type="EMBL" id="WVZ04522.1"/>
    </source>
</evidence>
<gene>
    <name evidence="4" type="ORF">V8G54_025328</name>
</gene>
<dbReference type="PROSITE" id="PS50891">
    <property type="entry name" value="LOB"/>
    <property type="match status" value="1"/>
</dbReference>
<dbReference type="PANTHER" id="PTHR31301:SF103">
    <property type="entry name" value="LOB DOMAIN-CONTAINING PROTEIN 5-RELATED"/>
    <property type="match status" value="1"/>
</dbReference>
<evidence type="ECO:0000256" key="1">
    <source>
        <dbReference type="ARBA" id="ARBA00005474"/>
    </source>
</evidence>
<protein>
    <recommendedName>
        <fullName evidence="3">LOB domain-containing protein</fullName>
    </recommendedName>
</protein>
<proteinExistence type="inferred from homology"/>
<feature type="domain" description="LOB" evidence="3">
    <location>
        <begin position="8"/>
        <end position="109"/>
    </location>
</feature>
<dbReference type="Proteomes" id="UP001374535">
    <property type="component" value="Chromosome 7"/>
</dbReference>
<evidence type="ECO:0000313" key="5">
    <source>
        <dbReference type="Proteomes" id="UP001374535"/>
    </source>
</evidence>
<organism evidence="4 5">
    <name type="scientific">Vigna mungo</name>
    <name type="common">Black gram</name>
    <name type="synonym">Phaseolus mungo</name>
    <dbReference type="NCBI Taxonomy" id="3915"/>
    <lineage>
        <taxon>Eukaryota</taxon>
        <taxon>Viridiplantae</taxon>
        <taxon>Streptophyta</taxon>
        <taxon>Embryophyta</taxon>
        <taxon>Tracheophyta</taxon>
        <taxon>Spermatophyta</taxon>
        <taxon>Magnoliopsida</taxon>
        <taxon>eudicotyledons</taxon>
        <taxon>Gunneridae</taxon>
        <taxon>Pentapetalae</taxon>
        <taxon>rosids</taxon>
        <taxon>fabids</taxon>
        <taxon>Fabales</taxon>
        <taxon>Fabaceae</taxon>
        <taxon>Papilionoideae</taxon>
        <taxon>50 kb inversion clade</taxon>
        <taxon>NPAAA clade</taxon>
        <taxon>indigoferoid/millettioid clade</taxon>
        <taxon>Phaseoleae</taxon>
        <taxon>Vigna</taxon>
    </lineage>
</organism>
<sequence length="165" mass="18447">MSEEHRHHACVLCRYQHKRHDGSCQFGQYFPSNRAMDFENACRLFGLANLLRLMRSAEPSQRQVMASSILTEASMYGNDRIHGALGQVLTLNNQIQSAQSELDFVNTMLAQCSLQSTSHVSNTPLDDVVDGSSHPGQSSTVAPREKEGGAQEKDAEFKRKNKKKH</sequence>
<comment type="similarity">
    <text evidence="1">Belongs to the LOB domain-containing protein family.</text>
</comment>
<dbReference type="InterPro" id="IPR004883">
    <property type="entry name" value="LOB"/>
</dbReference>
<name>A0AAQ3N8J3_VIGMU</name>
<dbReference type="Pfam" id="PF03195">
    <property type="entry name" value="LOB"/>
    <property type="match status" value="1"/>
</dbReference>
<dbReference type="EMBL" id="CP144694">
    <property type="protein sequence ID" value="WVZ04522.1"/>
    <property type="molecule type" value="Genomic_DNA"/>
</dbReference>
<accession>A0AAQ3N8J3</accession>
<keyword evidence="5" id="KW-1185">Reference proteome</keyword>